<name>A0A1I5XFW6_9PSEU</name>
<gene>
    <name evidence="2" type="ORF">SAMN05421854_110190</name>
</gene>
<reference evidence="2 3" key="1">
    <citation type="submission" date="2016-10" db="EMBL/GenBank/DDBJ databases">
        <authorList>
            <person name="de Groot N.N."/>
        </authorList>
    </citation>
    <scope>NUCLEOTIDE SEQUENCE [LARGE SCALE GENOMIC DNA]</scope>
    <source>
        <strain evidence="2 3">DSM 44637</strain>
    </source>
</reference>
<organism evidence="2 3">
    <name type="scientific">Amycolatopsis rubida</name>
    <dbReference type="NCBI Taxonomy" id="112413"/>
    <lineage>
        <taxon>Bacteria</taxon>
        <taxon>Bacillati</taxon>
        <taxon>Actinomycetota</taxon>
        <taxon>Actinomycetes</taxon>
        <taxon>Pseudonocardiales</taxon>
        <taxon>Pseudonocardiaceae</taxon>
        <taxon>Amycolatopsis</taxon>
    </lineage>
</organism>
<evidence type="ECO:0000313" key="3">
    <source>
        <dbReference type="Proteomes" id="UP000199137"/>
    </source>
</evidence>
<proteinExistence type="predicted"/>
<protein>
    <submittedName>
        <fullName evidence="2">Uncharacterized protein</fullName>
    </submittedName>
</protein>
<accession>A0A1I5XFW6</accession>
<feature type="compositionally biased region" description="Basic and acidic residues" evidence="1">
    <location>
        <begin position="158"/>
        <end position="168"/>
    </location>
</feature>
<dbReference type="EMBL" id="FOWC01000010">
    <property type="protein sequence ID" value="SFQ30557.1"/>
    <property type="molecule type" value="Genomic_DNA"/>
</dbReference>
<dbReference type="Proteomes" id="UP000199137">
    <property type="component" value="Unassembled WGS sequence"/>
</dbReference>
<evidence type="ECO:0000256" key="1">
    <source>
        <dbReference type="SAM" id="MobiDB-lite"/>
    </source>
</evidence>
<dbReference type="RefSeq" id="WP_093575726.1">
    <property type="nucleotide sequence ID" value="NZ_FOWC01000010.1"/>
</dbReference>
<dbReference type="AlphaFoldDB" id="A0A1I5XFW6"/>
<evidence type="ECO:0000313" key="2">
    <source>
        <dbReference type="EMBL" id="SFQ30557.1"/>
    </source>
</evidence>
<feature type="region of interest" description="Disordered" evidence="1">
    <location>
        <begin position="149"/>
        <end position="168"/>
    </location>
</feature>
<sequence>MLAPSSAARRLAAATTALFDVDPADTGATVAVLRSGLAAAYAGGLAVALDPRWRLRHTRAGTVEFDLAYFLACVSATIRDVEVPDRIQDSEALFGTAADAAVAAIAAYCRAASLCTRQAAERCPDRSARTDLMRTSGLWNALDAAWTADAPTQAEPTRLPRERPPRVP</sequence>